<accession>A0ACC1QAT2</accession>
<gene>
    <name evidence="1" type="ORF">NLG97_g11300</name>
</gene>
<dbReference type="EMBL" id="JANAKD010003510">
    <property type="protein sequence ID" value="KAJ3472086.1"/>
    <property type="molecule type" value="Genomic_DNA"/>
</dbReference>
<dbReference type="Proteomes" id="UP001148737">
    <property type="component" value="Unassembled WGS sequence"/>
</dbReference>
<reference evidence="1" key="1">
    <citation type="submission" date="2022-07" db="EMBL/GenBank/DDBJ databases">
        <title>Genome Sequence of Lecanicillium saksenae.</title>
        <authorList>
            <person name="Buettner E."/>
        </authorList>
    </citation>
    <scope>NUCLEOTIDE SEQUENCE</scope>
    <source>
        <strain evidence="1">VT-O1</strain>
    </source>
</reference>
<protein>
    <submittedName>
        <fullName evidence="1">Uncharacterized protein</fullName>
    </submittedName>
</protein>
<sequence>MEFRERMTEALRDGDMSRAVVFEALGSWKSCAVRCRGKAAGTVSDSRFFFSSHDDGTTSEEEQQRQKPPYAWTDLTRDDATPWKRWGSSLVADDPFWSTPAPGAVELAARWRSFGFAFWDEPRVRLLKQTPRLAAEFQTGWLEDAWRKKLATASASRMMEILEQQRRFQAEAAAAAATAAFSSQ</sequence>
<evidence type="ECO:0000313" key="2">
    <source>
        <dbReference type="Proteomes" id="UP001148737"/>
    </source>
</evidence>
<name>A0ACC1QAT2_9HYPO</name>
<evidence type="ECO:0000313" key="1">
    <source>
        <dbReference type="EMBL" id="KAJ3472086.1"/>
    </source>
</evidence>
<comment type="caution">
    <text evidence="1">The sequence shown here is derived from an EMBL/GenBank/DDBJ whole genome shotgun (WGS) entry which is preliminary data.</text>
</comment>
<keyword evidence="2" id="KW-1185">Reference proteome</keyword>
<organism evidence="1 2">
    <name type="scientific">Lecanicillium saksenae</name>
    <dbReference type="NCBI Taxonomy" id="468837"/>
    <lineage>
        <taxon>Eukaryota</taxon>
        <taxon>Fungi</taxon>
        <taxon>Dikarya</taxon>
        <taxon>Ascomycota</taxon>
        <taxon>Pezizomycotina</taxon>
        <taxon>Sordariomycetes</taxon>
        <taxon>Hypocreomycetidae</taxon>
        <taxon>Hypocreales</taxon>
        <taxon>Cordycipitaceae</taxon>
        <taxon>Lecanicillium</taxon>
    </lineage>
</organism>
<proteinExistence type="predicted"/>